<feature type="chain" id="PRO_5039017155" description="Gram-positive cocci surface proteins LPxTG domain-containing protein" evidence="9">
    <location>
        <begin position="22"/>
        <end position="543"/>
    </location>
</feature>
<dbReference type="RefSeq" id="WP_052009228.1">
    <property type="nucleotide sequence ID" value="NZ_AODG01000013.1"/>
</dbReference>
<evidence type="ECO:0000259" key="10">
    <source>
        <dbReference type="PROSITE" id="PS50847"/>
    </source>
</evidence>
<evidence type="ECO:0000256" key="9">
    <source>
        <dbReference type="SAM" id="SignalP"/>
    </source>
</evidence>
<keyword evidence="3" id="KW-0964">Secreted</keyword>
<dbReference type="PROSITE" id="PS50847">
    <property type="entry name" value="GRAM_POS_ANCHORING"/>
    <property type="match status" value="1"/>
</dbReference>
<evidence type="ECO:0000256" key="2">
    <source>
        <dbReference type="ARBA" id="ARBA00022512"/>
    </source>
</evidence>
<dbReference type="Proteomes" id="UP000019251">
    <property type="component" value="Unassembled WGS sequence"/>
</dbReference>
<dbReference type="Pfam" id="PF06458">
    <property type="entry name" value="MucBP"/>
    <property type="match status" value="4"/>
</dbReference>
<reference evidence="11 12" key="1">
    <citation type="submission" date="2012-12" db="EMBL/GenBank/DDBJ databases">
        <title>Novel taxa of Listeriaceae from agricultural environments in the United States.</title>
        <authorList>
            <person name="den Bakker H.C."/>
            <person name="Allred A."/>
            <person name="Warchocki S."/>
            <person name="Wright E.M."/>
            <person name="Burrell A."/>
            <person name="Nightingale K.K."/>
            <person name="Kephart D."/>
            <person name="Wiedmann M."/>
        </authorList>
    </citation>
    <scope>NUCLEOTIDE SEQUENCE [LARGE SCALE GENOMIC DNA]</scope>
    <source>
        <strain evidence="11 12">FSL F6-1183</strain>
    </source>
</reference>
<evidence type="ECO:0000256" key="4">
    <source>
        <dbReference type="ARBA" id="ARBA00022729"/>
    </source>
</evidence>
<proteinExistence type="predicted"/>
<evidence type="ECO:0000256" key="1">
    <source>
        <dbReference type="ARBA" id="ARBA00004168"/>
    </source>
</evidence>
<dbReference type="InterPro" id="IPR009459">
    <property type="entry name" value="MucBP_dom"/>
</dbReference>
<dbReference type="Pfam" id="PF00746">
    <property type="entry name" value="Gram_pos_anchor"/>
    <property type="match status" value="1"/>
</dbReference>
<feature type="transmembrane region" description="Helical" evidence="8">
    <location>
        <begin position="512"/>
        <end position="528"/>
    </location>
</feature>
<feature type="signal peptide" evidence="9">
    <location>
        <begin position="1"/>
        <end position="21"/>
    </location>
</feature>
<dbReference type="EMBL" id="AODG01000013">
    <property type="protein sequence ID" value="EUJ26967.1"/>
    <property type="molecule type" value="Genomic_DNA"/>
</dbReference>
<accession>A0A829R6F1</accession>
<dbReference type="Gene3D" id="3.10.20.320">
    <property type="entry name" value="Putative peptidoglycan bound protein (lpxtg motif)"/>
    <property type="match status" value="4"/>
</dbReference>
<keyword evidence="5" id="KW-0677">Repeat</keyword>
<evidence type="ECO:0000256" key="3">
    <source>
        <dbReference type="ARBA" id="ARBA00022525"/>
    </source>
</evidence>
<comment type="subcellular location">
    <subcellularLocation>
        <location evidence="1">Secreted</location>
        <location evidence="1">Cell wall</location>
        <topology evidence="1">Peptidoglycan-anchor</topology>
    </subcellularLocation>
</comment>
<keyword evidence="8" id="KW-0472">Membrane</keyword>
<evidence type="ECO:0000313" key="11">
    <source>
        <dbReference type="EMBL" id="EUJ26967.1"/>
    </source>
</evidence>
<dbReference type="AlphaFoldDB" id="A0A829R6F1"/>
<keyword evidence="8" id="KW-1133">Transmembrane helix</keyword>
<feature type="region of interest" description="Disordered" evidence="7">
    <location>
        <begin position="427"/>
        <end position="454"/>
    </location>
</feature>
<feature type="domain" description="Gram-positive cocci surface proteins LPxTG" evidence="10">
    <location>
        <begin position="503"/>
        <end position="541"/>
    </location>
</feature>
<evidence type="ECO:0000256" key="8">
    <source>
        <dbReference type="SAM" id="Phobius"/>
    </source>
</evidence>
<dbReference type="NCBIfam" id="TIGR01167">
    <property type="entry name" value="LPXTG_anchor"/>
    <property type="match status" value="1"/>
</dbReference>
<keyword evidence="8" id="KW-0812">Transmembrane</keyword>
<feature type="compositionally biased region" description="Basic and acidic residues" evidence="7">
    <location>
        <begin position="436"/>
        <end position="454"/>
    </location>
</feature>
<evidence type="ECO:0000256" key="6">
    <source>
        <dbReference type="ARBA" id="ARBA00023088"/>
    </source>
</evidence>
<organism evidence="11 12">
    <name type="scientific">Listeria grayi FSL F6-1183</name>
    <dbReference type="NCBI Taxonomy" id="1265827"/>
    <lineage>
        <taxon>Bacteria</taxon>
        <taxon>Bacillati</taxon>
        <taxon>Bacillota</taxon>
        <taxon>Bacilli</taxon>
        <taxon>Bacillales</taxon>
        <taxon>Listeriaceae</taxon>
        <taxon>Listeria</taxon>
    </lineage>
</organism>
<comment type="caution">
    <text evidence="11">The sequence shown here is derived from an EMBL/GenBank/DDBJ whole genome shotgun (WGS) entry which is preliminary data.</text>
</comment>
<protein>
    <recommendedName>
        <fullName evidence="10">Gram-positive cocci surface proteins LPxTG domain-containing protein</fullName>
    </recommendedName>
</protein>
<sequence>MKKLAFLVITAMIAVSTFVVKPITPKAVPQTIIGKATIEQPYVGDTTIKGQLPNYATLPSEDTLPLNGKWDAAMIAINGKFYTNGNTTPINSMFNYTVDADFRYEFQLPNNIVLKEGDVISQFIIPGSIDNSTNYPQLSQHFSDPVTVKARAEGKVTVSFEDEEGTKLAEDETQTGIEGTTYQTKAKTIEGYELKEVIGTEKGTYTASTQEVRYIYTAKTGAPVTVSYEDESGKELATSEQLTGKIGTTYQTEAKKIEGYELKEVIGAEKGTYTASTQEVRYIYTAKTGAPVTVSYEDESGKELATSEQLTGKIGTAYQTEAKTIEGYELKEVIGAEKGTYTASTQEVRYIYTAKTGAPVTVSYEDESGKELATSEQLTGKIGTAYQTEAKTIEGYELKEIQGSETGYFTEVNQQVRLIYAKTTTDEQKPIIPDKPNTDKPDKPNTDKTGGKSIEPKKWLDEITNKPIISDNAKKPELKPIVATQAAAKKAADQVTEKNNLQLPATGDTSTIFYPLIGLLMISSIYLFKRKKRTKKRSINKWN</sequence>
<evidence type="ECO:0000256" key="7">
    <source>
        <dbReference type="SAM" id="MobiDB-lite"/>
    </source>
</evidence>
<gene>
    <name evidence="11" type="ORF">LMUR_10677</name>
</gene>
<dbReference type="InterPro" id="IPR019931">
    <property type="entry name" value="LPXTG_anchor"/>
</dbReference>
<name>A0A829R6F1_LISGR</name>
<keyword evidence="2" id="KW-0134">Cell wall</keyword>
<evidence type="ECO:0000256" key="5">
    <source>
        <dbReference type="ARBA" id="ARBA00022737"/>
    </source>
</evidence>
<evidence type="ECO:0000313" key="12">
    <source>
        <dbReference type="Proteomes" id="UP000019251"/>
    </source>
</evidence>
<keyword evidence="4 9" id="KW-0732">Signal</keyword>
<keyword evidence="6" id="KW-0572">Peptidoglycan-anchor</keyword>